<accession>A0A4C1VPL3</accession>
<dbReference type="Proteomes" id="UP000299102">
    <property type="component" value="Unassembled WGS sequence"/>
</dbReference>
<name>A0A4C1VPL3_EUMVA</name>
<dbReference type="AlphaFoldDB" id="A0A4C1VPL3"/>
<gene>
    <name evidence="2" type="ORF">EVAR_25519_1</name>
</gene>
<proteinExistence type="predicted"/>
<feature type="compositionally biased region" description="Basic and acidic residues" evidence="1">
    <location>
        <begin position="155"/>
        <end position="165"/>
    </location>
</feature>
<reference evidence="2 3" key="1">
    <citation type="journal article" date="2019" name="Commun. Biol.">
        <title>The bagworm genome reveals a unique fibroin gene that provides high tensile strength.</title>
        <authorList>
            <person name="Kono N."/>
            <person name="Nakamura H."/>
            <person name="Ohtoshi R."/>
            <person name="Tomita M."/>
            <person name="Numata K."/>
            <person name="Arakawa K."/>
        </authorList>
    </citation>
    <scope>NUCLEOTIDE SEQUENCE [LARGE SCALE GENOMIC DNA]</scope>
</reference>
<evidence type="ECO:0000256" key="1">
    <source>
        <dbReference type="SAM" id="MobiDB-lite"/>
    </source>
</evidence>
<evidence type="ECO:0008006" key="4">
    <source>
        <dbReference type="Google" id="ProtNLM"/>
    </source>
</evidence>
<feature type="region of interest" description="Disordered" evidence="1">
    <location>
        <begin position="155"/>
        <end position="186"/>
    </location>
</feature>
<comment type="caution">
    <text evidence="2">The sequence shown here is derived from an EMBL/GenBank/DDBJ whole genome shotgun (WGS) entry which is preliminary data.</text>
</comment>
<keyword evidence="3" id="KW-1185">Reference proteome</keyword>
<sequence length="186" mass="20986">MKYDDPVVHMNGEQTSLVSEIRLFSPTIDRKLTFILHVTKACKKAANIYNGLARVDKATWGLSSEVVRTIYITVIESIVLYASCAWAPATPAHRTVSLHTALFLSRLLPLKIRAREAAWLYEVKCGKDLGDTFVDRELERPVYFGDLPQPCAHARDRVRERRGPRLPDGGSSRGGRAADLHRRKPY</sequence>
<protein>
    <recommendedName>
        <fullName evidence="4">115 kDa protein in type-1 retrotransposable element R1DM</fullName>
    </recommendedName>
</protein>
<evidence type="ECO:0000313" key="3">
    <source>
        <dbReference type="Proteomes" id="UP000299102"/>
    </source>
</evidence>
<dbReference type="OrthoDB" id="411823at2759"/>
<evidence type="ECO:0000313" key="2">
    <source>
        <dbReference type="EMBL" id="GBP39695.1"/>
    </source>
</evidence>
<dbReference type="EMBL" id="BGZK01000369">
    <property type="protein sequence ID" value="GBP39695.1"/>
    <property type="molecule type" value="Genomic_DNA"/>
</dbReference>
<organism evidence="2 3">
    <name type="scientific">Eumeta variegata</name>
    <name type="common">Bagworm moth</name>
    <name type="synonym">Eumeta japonica</name>
    <dbReference type="NCBI Taxonomy" id="151549"/>
    <lineage>
        <taxon>Eukaryota</taxon>
        <taxon>Metazoa</taxon>
        <taxon>Ecdysozoa</taxon>
        <taxon>Arthropoda</taxon>
        <taxon>Hexapoda</taxon>
        <taxon>Insecta</taxon>
        <taxon>Pterygota</taxon>
        <taxon>Neoptera</taxon>
        <taxon>Endopterygota</taxon>
        <taxon>Lepidoptera</taxon>
        <taxon>Glossata</taxon>
        <taxon>Ditrysia</taxon>
        <taxon>Tineoidea</taxon>
        <taxon>Psychidae</taxon>
        <taxon>Oiketicinae</taxon>
        <taxon>Eumeta</taxon>
    </lineage>
</organism>